<dbReference type="FunFam" id="3.30.780.10:FF:000009">
    <property type="entry name" value="39S ribosomal protein L49, mitochondrial"/>
    <property type="match status" value="1"/>
</dbReference>
<keyword evidence="4" id="KW-0496">Mitochondrion</keyword>
<protein>
    <recommendedName>
        <fullName evidence="6">Large ribosomal subunit protein mL49</fullName>
    </recommendedName>
    <alternativeName>
        <fullName evidence="7">39S ribosomal protein L49, mitochondrial</fullName>
    </alternativeName>
</protein>
<keyword evidence="5" id="KW-0687">Ribonucleoprotein</keyword>
<evidence type="ECO:0000256" key="6">
    <source>
        <dbReference type="ARBA" id="ARBA00035191"/>
    </source>
</evidence>
<gene>
    <name evidence="8" type="primary">ORF55580</name>
</gene>
<evidence type="ECO:0000256" key="2">
    <source>
        <dbReference type="ARBA" id="ARBA00005677"/>
    </source>
</evidence>
<dbReference type="Pfam" id="PF05046">
    <property type="entry name" value="Img2"/>
    <property type="match status" value="1"/>
</dbReference>
<proteinExistence type="inferred from homology"/>
<dbReference type="GO" id="GO:0005762">
    <property type="term" value="C:mitochondrial large ribosomal subunit"/>
    <property type="evidence" value="ECO:0007669"/>
    <property type="project" value="TreeGrafter"/>
</dbReference>
<organism evidence="8">
    <name type="scientific">Arion vulgaris</name>
    <dbReference type="NCBI Taxonomy" id="1028688"/>
    <lineage>
        <taxon>Eukaryota</taxon>
        <taxon>Metazoa</taxon>
        <taxon>Spiralia</taxon>
        <taxon>Lophotrochozoa</taxon>
        <taxon>Mollusca</taxon>
        <taxon>Gastropoda</taxon>
        <taxon>Heterobranchia</taxon>
        <taxon>Euthyneura</taxon>
        <taxon>Panpulmonata</taxon>
        <taxon>Eupulmonata</taxon>
        <taxon>Stylommatophora</taxon>
        <taxon>Helicina</taxon>
        <taxon>Arionoidea</taxon>
        <taxon>Arionidae</taxon>
        <taxon>Arion</taxon>
    </lineage>
</organism>
<dbReference type="PANTHER" id="PTHR13477">
    <property type="entry name" value="MITOCHONDRIAL 39S RIBOSOMAL PROTEIN L49"/>
    <property type="match status" value="1"/>
</dbReference>
<dbReference type="GO" id="GO:0006412">
    <property type="term" value="P:translation"/>
    <property type="evidence" value="ECO:0007669"/>
    <property type="project" value="InterPro"/>
</dbReference>
<sequence>MATSGAIKMSSALRACLRSGQMTACLSAITARGILRKVQLDTCAKGLSTSHHLLTQSQTGTNNSTSQNEYPVDYETSYSEFKYVEQILPTLIIPDPPQLENYPTPSGWIPPNDDLRSQHSFLVRRTKNHMLPVFASTRRTWAGPRHRVAIKKIEGDIWAFESALRNYLHKKSGNIIKTQVHEVCRIVLVKEQYAPLIADFLLECGM</sequence>
<evidence type="ECO:0000256" key="3">
    <source>
        <dbReference type="ARBA" id="ARBA00022980"/>
    </source>
</evidence>
<dbReference type="EMBL" id="HACG01018743">
    <property type="protein sequence ID" value="CEK65608.1"/>
    <property type="molecule type" value="Transcribed_RNA"/>
</dbReference>
<dbReference type="PANTHER" id="PTHR13477:SF0">
    <property type="entry name" value="LARGE RIBOSOMAL SUBUNIT PROTEIN ML49"/>
    <property type="match status" value="1"/>
</dbReference>
<name>A0A0B6ZAU3_9EUPU</name>
<dbReference type="Gene3D" id="3.30.780.10">
    <property type="entry name" value="SUI1-like domain"/>
    <property type="match status" value="1"/>
</dbReference>
<keyword evidence="3" id="KW-0689">Ribosomal protein</keyword>
<dbReference type="InterPro" id="IPR007740">
    <property type="entry name" value="Ribosomal_mL49"/>
</dbReference>
<evidence type="ECO:0000256" key="5">
    <source>
        <dbReference type="ARBA" id="ARBA00023274"/>
    </source>
</evidence>
<evidence type="ECO:0000256" key="1">
    <source>
        <dbReference type="ARBA" id="ARBA00004173"/>
    </source>
</evidence>
<evidence type="ECO:0000313" key="8">
    <source>
        <dbReference type="EMBL" id="CEK65608.1"/>
    </source>
</evidence>
<comment type="similarity">
    <text evidence="2">Belongs to the mitochondrion-specific ribosomal protein mL49 family.</text>
</comment>
<evidence type="ECO:0000256" key="4">
    <source>
        <dbReference type="ARBA" id="ARBA00023128"/>
    </source>
</evidence>
<reference evidence="8" key="1">
    <citation type="submission" date="2014-12" db="EMBL/GenBank/DDBJ databases">
        <title>Insight into the proteome of Arion vulgaris.</title>
        <authorList>
            <person name="Aradska J."/>
            <person name="Bulat T."/>
            <person name="Smidak R."/>
            <person name="Sarate P."/>
            <person name="Gangsoo J."/>
            <person name="Sialana F."/>
            <person name="Bilban M."/>
            <person name="Lubec G."/>
        </authorList>
    </citation>
    <scope>NUCLEOTIDE SEQUENCE</scope>
    <source>
        <tissue evidence="8">Skin</tissue>
    </source>
</reference>
<dbReference type="AlphaFoldDB" id="A0A0B6ZAU3"/>
<comment type="subcellular location">
    <subcellularLocation>
        <location evidence="1">Mitochondrion</location>
    </subcellularLocation>
</comment>
<dbReference type="GO" id="GO:0003735">
    <property type="term" value="F:structural constituent of ribosome"/>
    <property type="evidence" value="ECO:0007669"/>
    <property type="project" value="InterPro"/>
</dbReference>
<evidence type="ECO:0000256" key="7">
    <source>
        <dbReference type="ARBA" id="ARBA00035545"/>
    </source>
</evidence>
<accession>A0A0B6ZAU3</accession>